<sequence>MLITSEYTPQKSGLVAILTLTVISLNAKSEKFPIISVGLILKDISRGVI</sequence>
<dbReference type="EMBL" id="CBSX010000192">
    <property type="protein sequence ID" value="CDH07413.1"/>
    <property type="molecule type" value="Genomic_DNA"/>
</dbReference>
<protein>
    <submittedName>
        <fullName evidence="1">Uncharacterized protein</fullName>
    </submittedName>
</protein>
<accession>A0A077P9M8</accession>
<dbReference type="HOGENOM" id="CLU_3159428_0_0_6"/>
<evidence type="ECO:0000313" key="1">
    <source>
        <dbReference type="EMBL" id="CDH07413.1"/>
    </source>
</evidence>
<evidence type="ECO:0000313" key="2">
    <source>
        <dbReference type="Proteomes" id="UP000028483"/>
    </source>
</evidence>
<dbReference type="AlphaFoldDB" id="A0A077P9M8"/>
<comment type="caution">
    <text evidence="1">The sequence shown here is derived from an EMBL/GenBank/DDBJ whole genome shotgun (WGS) entry which is preliminary data.</text>
</comment>
<organism evidence="1 2">
    <name type="scientific">Xenorhabdus bovienii str. oregonense</name>
    <dbReference type="NCBI Taxonomy" id="1398202"/>
    <lineage>
        <taxon>Bacteria</taxon>
        <taxon>Pseudomonadati</taxon>
        <taxon>Pseudomonadota</taxon>
        <taxon>Gammaproteobacteria</taxon>
        <taxon>Enterobacterales</taxon>
        <taxon>Morganellaceae</taxon>
        <taxon>Xenorhabdus</taxon>
    </lineage>
</organism>
<proteinExistence type="predicted"/>
<reference evidence="1" key="1">
    <citation type="submission" date="2013-07" db="EMBL/GenBank/DDBJ databases">
        <title>Sub-species coevolution in mutualistic symbiosis.</title>
        <authorList>
            <person name="Murfin K."/>
            <person name="Klassen J."/>
            <person name="Lee M."/>
            <person name="Forst S."/>
            <person name="Stock P."/>
            <person name="Goodrich-Blair H."/>
        </authorList>
    </citation>
    <scope>NUCLEOTIDE SEQUENCE [LARGE SCALE GENOMIC DNA]</scope>
    <source>
        <strain evidence="1">Oregonense</strain>
    </source>
</reference>
<dbReference type="Proteomes" id="UP000028483">
    <property type="component" value="Unassembled WGS sequence"/>
</dbReference>
<gene>
    <name evidence="1" type="ORF">XBO1_290006</name>
</gene>
<name>A0A077P9M8_XENBV</name>